<dbReference type="AlphaFoldDB" id="A0A7I7NT21"/>
<dbReference type="RefSeq" id="WP_163674312.1">
    <property type="nucleotide sequence ID" value="NZ_JBJXBF010000001.1"/>
</dbReference>
<evidence type="ECO:0000313" key="1">
    <source>
        <dbReference type="EMBL" id="BBX99568.1"/>
    </source>
</evidence>
<dbReference type="Proteomes" id="UP000466632">
    <property type="component" value="Chromosome"/>
</dbReference>
<dbReference type="EMBL" id="AP022582">
    <property type="protein sequence ID" value="BBX99568.1"/>
    <property type="molecule type" value="Genomic_DNA"/>
</dbReference>
<reference evidence="1 2" key="1">
    <citation type="journal article" date="2019" name="Emerg. Microbes Infect.">
        <title>Comprehensive subspecies identification of 175 nontuberculous mycobacteria species based on 7547 genomic profiles.</title>
        <authorList>
            <person name="Matsumoto Y."/>
            <person name="Kinjo T."/>
            <person name="Motooka D."/>
            <person name="Nabeya D."/>
            <person name="Jung N."/>
            <person name="Uechi K."/>
            <person name="Horii T."/>
            <person name="Iida T."/>
            <person name="Fujita J."/>
            <person name="Nakamura S."/>
        </authorList>
    </citation>
    <scope>NUCLEOTIDE SEQUENCE [LARGE SCALE GENOMIC DNA]</scope>
    <source>
        <strain evidence="1 2">JCM 16018</strain>
    </source>
</reference>
<proteinExistence type="predicted"/>
<gene>
    <name evidence="1" type="ORF">MSEO_00680</name>
</gene>
<dbReference type="KEGG" id="mseo:MSEO_00680"/>
<organism evidence="1 2">
    <name type="scientific">Mycobacterium seoulense</name>
    <dbReference type="NCBI Taxonomy" id="386911"/>
    <lineage>
        <taxon>Bacteria</taxon>
        <taxon>Bacillati</taxon>
        <taxon>Actinomycetota</taxon>
        <taxon>Actinomycetes</taxon>
        <taxon>Mycobacteriales</taxon>
        <taxon>Mycobacteriaceae</taxon>
        <taxon>Mycobacterium</taxon>
    </lineage>
</organism>
<name>A0A7I7NT21_9MYCO</name>
<accession>A0A7I7NT21</accession>
<keyword evidence="2" id="KW-1185">Reference proteome</keyword>
<sequence>MANGNSVHRSSFLVDLPAMFSSVSAQELLAKPLLRALMIEYWCWEQGMADWYARQPARRHRDFAGWIIEGRALFDRLDELKQLASGVDLVDTPDG</sequence>
<protein>
    <submittedName>
        <fullName evidence="1">Uncharacterized protein</fullName>
    </submittedName>
</protein>
<evidence type="ECO:0000313" key="2">
    <source>
        <dbReference type="Proteomes" id="UP000466632"/>
    </source>
</evidence>